<evidence type="ECO:0000256" key="2">
    <source>
        <dbReference type="ARBA" id="ARBA00022747"/>
    </source>
</evidence>
<feature type="domain" description="Type I restriction modification DNA specificity" evidence="4">
    <location>
        <begin position="36"/>
        <end position="185"/>
    </location>
</feature>
<accession>A0A1N7QP55</accession>
<dbReference type="PANTHER" id="PTHR43140:SF1">
    <property type="entry name" value="TYPE I RESTRICTION ENZYME ECOKI SPECIFICITY SUBUNIT"/>
    <property type="match status" value="1"/>
</dbReference>
<dbReference type="Gene3D" id="3.90.220.20">
    <property type="entry name" value="DNA methylase specificity domains"/>
    <property type="match status" value="2"/>
</dbReference>
<dbReference type="InterPro" id="IPR044946">
    <property type="entry name" value="Restrct_endonuc_typeI_TRD_sf"/>
</dbReference>
<protein>
    <submittedName>
        <fullName evidence="5">Type I restriction enzyme, S subunit</fullName>
    </submittedName>
</protein>
<dbReference type="GO" id="GO:0009307">
    <property type="term" value="P:DNA restriction-modification system"/>
    <property type="evidence" value="ECO:0007669"/>
    <property type="project" value="UniProtKB-KW"/>
</dbReference>
<keyword evidence="6" id="KW-1185">Reference proteome</keyword>
<name>A0A1N7QP55_9RHOB</name>
<gene>
    <name evidence="5" type="ORF">SAMN05421774_1182</name>
</gene>
<evidence type="ECO:0000256" key="3">
    <source>
        <dbReference type="ARBA" id="ARBA00023125"/>
    </source>
</evidence>
<evidence type="ECO:0000313" key="6">
    <source>
        <dbReference type="Proteomes" id="UP000186141"/>
    </source>
</evidence>
<dbReference type="OrthoDB" id="512700at2"/>
<dbReference type="AlphaFoldDB" id="A0A1N7QP55"/>
<evidence type="ECO:0000256" key="1">
    <source>
        <dbReference type="ARBA" id="ARBA00010923"/>
    </source>
</evidence>
<dbReference type="InterPro" id="IPR000055">
    <property type="entry name" value="Restrct_endonuc_typeI_TRD"/>
</dbReference>
<keyword evidence="3" id="KW-0238">DNA-binding</keyword>
<organism evidence="5 6">
    <name type="scientific">Gemmobacter megaterium</name>
    <dbReference type="NCBI Taxonomy" id="1086013"/>
    <lineage>
        <taxon>Bacteria</taxon>
        <taxon>Pseudomonadati</taxon>
        <taxon>Pseudomonadota</taxon>
        <taxon>Alphaproteobacteria</taxon>
        <taxon>Rhodobacterales</taxon>
        <taxon>Paracoccaceae</taxon>
        <taxon>Gemmobacter</taxon>
    </lineage>
</organism>
<feature type="domain" description="Type I restriction modification DNA specificity" evidence="4">
    <location>
        <begin position="247"/>
        <end position="392"/>
    </location>
</feature>
<dbReference type="STRING" id="1086013.SAMN05421774_1182"/>
<dbReference type="InterPro" id="IPR051212">
    <property type="entry name" value="Type-I_RE_S_subunit"/>
</dbReference>
<reference evidence="5 6" key="1">
    <citation type="submission" date="2017-01" db="EMBL/GenBank/DDBJ databases">
        <authorList>
            <person name="Mah S.A."/>
            <person name="Swanson W.J."/>
            <person name="Moy G.W."/>
            <person name="Vacquier V.D."/>
        </authorList>
    </citation>
    <scope>NUCLEOTIDE SEQUENCE [LARGE SCALE GENOMIC DNA]</scope>
    <source>
        <strain evidence="5 6">DSM 26375</strain>
    </source>
</reference>
<dbReference type="Proteomes" id="UP000186141">
    <property type="component" value="Unassembled WGS sequence"/>
</dbReference>
<dbReference type="PANTHER" id="PTHR43140">
    <property type="entry name" value="TYPE-1 RESTRICTION ENZYME ECOKI SPECIFICITY PROTEIN"/>
    <property type="match status" value="1"/>
</dbReference>
<dbReference type="SUPFAM" id="SSF116734">
    <property type="entry name" value="DNA methylase specificity domain"/>
    <property type="match status" value="2"/>
</dbReference>
<dbReference type="CDD" id="cd16961">
    <property type="entry name" value="RMtype1_S_TRD-CR_like"/>
    <property type="match status" value="1"/>
</dbReference>
<dbReference type="GO" id="GO:0003677">
    <property type="term" value="F:DNA binding"/>
    <property type="evidence" value="ECO:0007669"/>
    <property type="project" value="UniProtKB-KW"/>
</dbReference>
<keyword evidence="2" id="KW-0680">Restriction system</keyword>
<dbReference type="RefSeq" id="WP_076534424.1">
    <property type="nucleotide sequence ID" value="NZ_FTOT01000018.1"/>
</dbReference>
<dbReference type="EMBL" id="FTOT01000018">
    <property type="protein sequence ID" value="SIT24631.1"/>
    <property type="molecule type" value="Genomic_DNA"/>
</dbReference>
<evidence type="ECO:0000313" key="5">
    <source>
        <dbReference type="EMBL" id="SIT24631.1"/>
    </source>
</evidence>
<evidence type="ECO:0000259" key="4">
    <source>
        <dbReference type="Pfam" id="PF01420"/>
    </source>
</evidence>
<proteinExistence type="inferred from homology"/>
<comment type="similarity">
    <text evidence="1">Belongs to the type-I restriction system S methylase family.</text>
</comment>
<sequence>MTNAHNIYEIVPLRRHIEKTTNGTTATQIDADDTAFRVTRIETISTGSVDLDKVGFVSGTENVQQFALREGDLLFSHINSMSVIGNSAPVTREVLPLYVGMNLLRLRPSSSVHPTFLAWCLKSDFVRHQVRQFAKPAINQASISTTNLKRVRAPLPDLATQRQIADFLDRETARIDLLIEKKQRLVALLGEKNAETIRQCVSWGMDSSVPKKPSRVPAADDLAAHWTEQRLSTICRFVQGKAHEPFIEDDGEYICVTARFVSTSGEKFRRCTKNLTPGKVNDIAMVMSDLPNGRALARAFLVDQDDLYAINQRVCAITVMEGDPRFFYYQLDRNFQLLRYNDGFNQTHLPNRAFTQLFLKVPPIEEQKRIADYLEAVSMHTKTVTEKTNTSIDRLKEYRSALITAAVTGQIEVATYAKSGTPDRRLDAIQEEMGA</sequence>
<dbReference type="Pfam" id="PF01420">
    <property type="entry name" value="Methylase_S"/>
    <property type="match status" value="2"/>
</dbReference>